<dbReference type="PANTHER" id="PTHR45670:SF1">
    <property type="entry name" value="E3 UBIQUITIN-PROTEIN LIGASE HECTD1"/>
    <property type="match status" value="1"/>
</dbReference>
<reference evidence="3" key="1">
    <citation type="submission" date="2022-11" db="EMBL/GenBank/DDBJ databases">
        <title>Centuries of genome instability and evolution in soft-shell clam transmissible cancer (bioRxiv).</title>
        <authorList>
            <person name="Hart S.F.M."/>
            <person name="Yonemitsu M.A."/>
            <person name="Giersch R.M."/>
            <person name="Beal B.F."/>
            <person name="Arriagada G."/>
            <person name="Davis B.W."/>
            <person name="Ostrander E.A."/>
            <person name="Goff S.P."/>
            <person name="Metzger M.J."/>
        </authorList>
    </citation>
    <scope>NUCLEOTIDE SEQUENCE</scope>
    <source>
        <strain evidence="3">MELC-2E11</strain>
        <tissue evidence="3">Siphon/mantle</tissue>
    </source>
</reference>
<accession>A0ABY7FZ29</accession>
<dbReference type="InterPro" id="IPR045322">
    <property type="entry name" value="HECTD1/TRIP12-like"/>
</dbReference>
<proteinExistence type="inferred from homology"/>
<evidence type="ECO:0000256" key="2">
    <source>
        <dbReference type="RuleBase" id="RU369009"/>
    </source>
</evidence>
<dbReference type="PANTHER" id="PTHR45670">
    <property type="entry name" value="E3 UBIQUITIN-PROTEIN LIGASE TRIP12"/>
    <property type="match status" value="1"/>
</dbReference>
<comment type="catalytic activity">
    <reaction evidence="2">
        <text>S-ubiquitinyl-[E2 ubiquitin-conjugating enzyme]-L-cysteine + [acceptor protein]-L-lysine = [E2 ubiquitin-conjugating enzyme]-L-cysteine + N(6)-ubiquitinyl-[acceptor protein]-L-lysine.</text>
        <dbReference type="EC" id="2.3.2.26"/>
    </reaction>
</comment>
<organism evidence="3 4">
    <name type="scientific">Mya arenaria</name>
    <name type="common">Soft-shell clam</name>
    <dbReference type="NCBI Taxonomy" id="6604"/>
    <lineage>
        <taxon>Eukaryota</taxon>
        <taxon>Metazoa</taxon>
        <taxon>Spiralia</taxon>
        <taxon>Lophotrochozoa</taxon>
        <taxon>Mollusca</taxon>
        <taxon>Bivalvia</taxon>
        <taxon>Autobranchia</taxon>
        <taxon>Heteroconchia</taxon>
        <taxon>Euheterodonta</taxon>
        <taxon>Imparidentia</taxon>
        <taxon>Neoheterodontei</taxon>
        <taxon>Myida</taxon>
        <taxon>Myoidea</taxon>
        <taxon>Myidae</taxon>
        <taxon>Mya</taxon>
    </lineage>
</organism>
<dbReference type="Proteomes" id="UP001164746">
    <property type="component" value="Chromosome 14"/>
</dbReference>
<name>A0ABY7FZ29_MYAAR</name>
<keyword evidence="2" id="KW-0833">Ubl conjugation pathway</keyword>
<evidence type="ECO:0000313" key="4">
    <source>
        <dbReference type="Proteomes" id="UP001164746"/>
    </source>
</evidence>
<dbReference type="EMBL" id="CP111025">
    <property type="protein sequence ID" value="WAR26194.1"/>
    <property type="molecule type" value="Genomic_DNA"/>
</dbReference>
<keyword evidence="4" id="KW-1185">Reference proteome</keyword>
<gene>
    <name evidence="3" type="ORF">MAR_011898</name>
</gene>
<comment type="pathway">
    <text evidence="2">Protein modification; protein ubiquitination.</text>
</comment>
<comment type="function">
    <text evidence="2">E3 ubiquitin-protein ligase which accepts ubiquitin from an E2 ubiquitin-conjugating enzyme in the form of a thioester and then directly transfers the ubiquitin to targeted substrates.</text>
</comment>
<comment type="similarity">
    <text evidence="2">Belongs to the UPL family. K-HECT subfamily.</text>
</comment>
<evidence type="ECO:0000256" key="1">
    <source>
        <dbReference type="ARBA" id="ARBA00022679"/>
    </source>
</evidence>
<protein>
    <recommendedName>
        <fullName evidence="2">E3 ubiquitin-protein ligase</fullName>
        <ecNumber evidence="2">2.3.2.26</ecNumber>
    </recommendedName>
</protein>
<keyword evidence="1 2" id="KW-0808">Transferase</keyword>
<dbReference type="EC" id="2.3.2.26" evidence="2"/>
<sequence length="147" mass="16241">MADCDPEILLEWLQMGSGEMREIQHITLEQLCMLLLMSDDVDRVLKLVCTGEFGAVFTSGGLNCVLQFIWEHGCRVHKDTLNSCMSVVTELCGEMEPKDSSQQECVSSLSALLHYEDHLVSDGSLPCFASLADRFTRKGEDPAPLAA</sequence>
<evidence type="ECO:0000313" key="3">
    <source>
        <dbReference type="EMBL" id="WAR26194.1"/>
    </source>
</evidence>